<comment type="similarity">
    <text evidence="13">Belongs to the peptidase T1A family.</text>
</comment>
<dbReference type="GO" id="GO:0005829">
    <property type="term" value="C:cytosol"/>
    <property type="evidence" value="ECO:0007669"/>
    <property type="project" value="UniProtKB-ARBA"/>
</dbReference>
<evidence type="ECO:0000256" key="8">
    <source>
        <dbReference type="ARBA" id="ARBA00062795"/>
    </source>
</evidence>
<dbReference type="InterPro" id="IPR001353">
    <property type="entry name" value="Proteasome_sua/b"/>
</dbReference>
<keyword evidence="7" id="KW-0539">Nucleus</keyword>
<dbReference type="InterPro" id="IPR029055">
    <property type="entry name" value="Ntn_hydrolases_N"/>
</dbReference>
<evidence type="ECO:0000256" key="7">
    <source>
        <dbReference type="ARBA" id="ARBA00023242"/>
    </source>
</evidence>
<dbReference type="Gene3D" id="3.60.20.10">
    <property type="entry name" value="Glutamine Phosphoribosylpyrophosphate, subunit 1, domain 1"/>
    <property type="match status" value="1"/>
</dbReference>
<evidence type="ECO:0000256" key="6">
    <source>
        <dbReference type="ARBA" id="ARBA00022942"/>
    </source>
</evidence>
<comment type="function">
    <text evidence="1">Component of the 20S core proteasome complex involved in the proteolytic degradation of most intracellular proteins. This complex plays numerous essential roles within the cell by associating with different regulatory particles. Associated with two 19S regulatory particles, forms the 26S proteasome and thus participates in the ATP-dependent degradation of ubiquitinated proteins. The 26S proteasome plays a key role in the maintenance of protein homeostasis by removing misfolded or damaged proteins that could impair cellular functions, and by removing proteins whose functions are no longer required. Associated with the PA200 or PA28, the 20S proteasome mediates ubiquitin-independent protein degradation. This type of proteolysis is required in several pathways including spermatogenesis (20S-PA200 complex) or generation of a subset of MHC class I-presented antigenic peptides (20S-PA28 complex).</text>
</comment>
<name>A0AA41T869_SCICA</name>
<evidence type="ECO:0000256" key="11">
    <source>
        <dbReference type="ARBA" id="ARBA00081495"/>
    </source>
</evidence>
<evidence type="ECO:0000256" key="10">
    <source>
        <dbReference type="ARBA" id="ARBA00075880"/>
    </source>
</evidence>
<dbReference type="InterPro" id="IPR023332">
    <property type="entry name" value="Proteasome_alpha-type"/>
</dbReference>
<dbReference type="FunFam" id="3.60.20.10:FF:000019">
    <property type="entry name" value="Proteasome subunit alpha type"/>
    <property type="match status" value="1"/>
</dbReference>
<dbReference type="Pfam" id="PF00227">
    <property type="entry name" value="Proteasome"/>
    <property type="match status" value="1"/>
</dbReference>
<keyword evidence="15" id="KW-1185">Reference proteome</keyword>
<evidence type="ECO:0000256" key="4">
    <source>
        <dbReference type="ARBA" id="ARBA00021343"/>
    </source>
</evidence>
<keyword evidence="6 13" id="KW-0647">Proteasome</keyword>
<dbReference type="InterPro" id="IPR050115">
    <property type="entry name" value="Proteasome_alpha"/>
</dbReference>
<dbReference type="Proteomes" id="UP001166674">
    <property type="component" value="Unassembled WGS sequence"/>
</dbReference>
<protein>
    <recommendedName>
        <fullName evidence="4">Proteasome subunit alpha type-5</fullName>
    </recommendedName>
    <alternativeName>
        <fullName evidence="9">Macropain zeta chain</fullName>
    </alternativeName>
    <alternativeName>
        <fullName evidence="12">Multicatalytic endopeptidase complex zeta chain</fullName>
    </alternativeName>
    <alternativeName>
        <fullName evidence="11">Proteasome subunit alpha-5</fullName>
    </alternativeName>
    <alternativeName>
        <fullName evidence="10">Proteasome zeta chain</fullName>
    </alternativeName>
</protein>
<gene>
    <name evidence="14" type="ORF">SUZIE_198995</name>
</gene>
<dbReference type="GO" id="GO:0043161">
    <property type="term" value="P:proteasome-mediated ubiquitin-dependent protein catabolic process"/>
    <property type="evidence" value="ECO:0007669"/>
    <property type="project" value="InterPro"/>
</dbReference>
<dbReference type="PANTHER" id="PTHR11599">
    <property type="entry name" value="PROTEASOME SUBUNIT ALPHA/BETA"/>
    <property type="match status" value="1"/>
</dbReference>
<evidence type="ECO:0000256" key="1">
    <source>
        <dbReference type="ARBA" id="ARBA00003876"/>
    </source>
</evidence>
<comment type="caution">
    <text evidence="14">The sequence shown here is derived from an EMBL/GenBank/DDBJ whole genome shotgun (WGS) entry which is preliminary data.</text>
</comment>
<evidence type="ECO:0000256" key="13">
    <source>
        <dbReference type="PROSITE-ProRule" id="PRU00808"/>
    </source>
</evidence>
<comment type="subcellular location">
    <subcellularLocation>
        <location evidence="3">Cytoplasm</location>
    </subcellularLocation>
    <subcellularLocation>
        <location evidence="2">Nucleus</location>
    </subcellularLocation>
</comment>
<keyword evidence="5" id="KW-0963">Cytoplasm</keyword>
<dbReference type="PROSITE" id="PS51475">
    <property type="entry name" value="PROTEASOME_ALPHA_2"/>
    <property type="match status" value="1"/>
</dbReference>
<dbReference type="InterPro" id="IPR033812">
    <property type="entry name" value="Proteasome_alpha_type_5"/>
</dbReference>
<dbReference type="GO" id="GO:0019773">
    <property type="term" value="C:proteasome core complex, alpha-subunit complex"/>
    <property type="evidence" value="ECO:0007669"/>
    <property type="project" value="UniProtKB-UniRule"/>
</dbReference>
<dbReference type="CDD" id="cd03753">
    <property type="entry name" value="proteasome_alpha_type_5"/>
    <property type="match status" value="1"/>
</dbReference>
<comment type="subunit">
    <text evidence="8">The 26S proteasome consists of a 20S proteasome core and two 19S regulatory subunits. The 20S proteasome core is a barrel-shaped complex made of 28 subunits that are arranged in four stacked rings. The two outer rings are each formed by seven alpha subunits, and the two inner rings are formed by seven beta subunits. The proteolytic activity is exerted by three beta-subunits PSMB5, PSMB6 and PSMB7. PSMA5 interacts directly with the PSMG1-PSMG2 heterodimer which promotes 20S proteasome assembly.</text>
</comment>
<dbReference type="AlphaFoldDB" id="A0AA41T869"/>
<evidence type="ECO:0000256" key="2">
    <source>
        <dbReference type="ARBA" id="ARBA00004123"/>
    </source>
</evidence>
<dbReference type="GO" id="GO:0005634">
    <property type="term" value="C:nucleus"/>
    <property type="evidence" value="ECO:0007669"/>
    <property type="project" value="UniProtKB-SubCell"/>
</dbReference>
<evidence type="ECO:0000313" key="14">
    <source>
        <dbReference type="EMBL" id="MBZ3888646.1"/>
    </source>
</evidence>
<proteinExistence type="inferred from homology"/>
<evidence type="ECO:0000256" key="3">
    <source>
        <dbReference type="ARBA" id="ARBA00004496"/>
    </source>
</evidence>
<accession>A0AA41T869</accession>
<evidence type="ECO:0000256" key="5">
    <source>
        <dbReference type="ARBA" id="ARBA00022490"/>
    </source>
</evidence>
<organism evidence="14 15">
    <name type="scientific">Sciurus carolinensis</name>
    <name type="common">Eastern gray squirrel</name>
    <dbReference type="NCBI Taxonomy" id="30640"/>
    <lineage>
        <taxon>Eukaryota</taxon>
        <taxon>Metazoa</taxon>
        <taxon>Chordata</taxon>
        <taxon>Craniata</taxon>
        <taxon>Vertebrata</taxon>
        <taxon>Euteleostomi</taxon>
        <taxon>Mammalia</taxon>
        <taxon>Eutheria</taxon>
        <taxon>Euarchontoglires</taxon>
        <taxon>Glires</taxon>
        <taxon>Rodentia</taxon>
        <taxon>Sciuromorpha</taxon>
        <taxon>Sciuridae</taxon>
        <taxon>Sciurinae</taxon>
        <taxon>Sciurini</taxon>
        <taxon>Sciurus</taxon>
    </lineage>
</organism>
<dbReference type="EMBL" id="JAATJV010424099">
    <property type="protein sequence ID" value="MBZ3888646.1"/>
    <property type="molecule type" value="Genomic_DNA"/>
</dbReference>
<evidence type="ECO:0000256" key="12">
    <source>
        <dbReference type="ARBA" id="ARBA00082532"/>
    </source>
</evidence>
<reference evidence="14" key="1">
    <citation type="submission" date="2020-03" db="EMBL/GenBank/DDBJ databases">
        <title>Studies in the Genomics of Life Span.</title>
        <authorList>
            <person name="Glass D."/>
        </authorList>
    </citation>
    <scope>NUCLEOTIDE SEQUENCE</scope>
    <source>
        <strain evidence="14">SUZIE</strain>
        <tissue evidence="14">Muscle</tissue>
    </source>
</reference>
<evidence type="ECO:0000256" key="9">
    <source>
        <dbReference type="ARBA" id="ARBA00075610"/>
    </source>
</evidence>
<dbReference type="SUPFAM" id="SSF56235">
    <property type="entry name" value="N-terminal nucleophile aminohydrolases (Ntn hydrolases)"/>
    <property type="match status" value="1"/>
</dbReference>
<evidence type="ECO:0000313" key="15">
    <source>
        <dbReference type="Proteomes" id="UP001166674"/>
    </source>
</evidence>
<sequence>MVMQGWGPLATTFKVKRKDASCPAQSALTEVRRGSALAQSSLREVSPANRIQAQEGGLKRSWAHAQLGAEGGLGCCGRVVGLGACCWSPLGSRSPLVATANSPLPRHVPHPVRVRQLGSTAIGIQTSEGVCLAVEKRITSPLMEPSSIEKIVEIDAHIGCAMSGLIADAKTLIDKARVETQNHWFTYNETMTVESVTQAVSNLALQFGEEDADPGAMSRPFGVALLFGGVDEKGPQLFHMDPSGTFVQCDARAIGSASEGAQSSLQEVYHKSMTLKEAIKSSLIILKQVMEEKLNATNIELATVQPGQNFHMFTKEELEEVIKDI</sequence>